<evidence type="ECO:0008006" key="4">
    <source>
        <dbReference type="Google" id="ProtNLM"/>
    </source>
</evidence>
<dbReference type="Proteomes" id="UP000095705">
    <property type="component" value="Unassembled WGS sequence"/>
</dbReference>
<name>A0A1E5P005_9ACTN</name>
<evidence type="ECO:0000313" key="2">
    <source>
        <dbReference type="EMBL" id="OEJ22336.1"/>
    </source>
</evidence>
<dbReference type="RefSeq" id="WP_069924387.1">
    <property type="nucleotide sequence ID" value="NZ_MEHK01000002.1"/>
</dbReference>
<feature type="region of interest" description="Disordered" evidence="1">
    <location>
        <begin position="122"/>
        <end position="151"/>
    </location>
</feature>
<comment type="caution">
    <text evidence="2">The sequence shown here is derived from an EMBL/GenBank/DDBJ whole genome shotgun (WGS) entry which is preliminary data.</text>
</comment>
<feature type="region of interest" description="Disordered" evidence="1">
    <location>
        <begin position="1"/>
        <end position="81"/>
    </location>
</feature>
<evidence type="ECO:0000313" key="3">
    <source>
        <dbReference type="Proteomes" id="UP000095705"/>
    </source>
</evidence>
<sequence length="151" mass="15416">MIIVEERPLLTAPAVRGTPVRERPAAPPAEARRTDRVNGSERVDGAERTGGADRPNAARADRPSGVNGTAGAGPSGTAAVAGDPSLALAMASIRISRGNPTAEETAALAVLLTARLRLLHEATQASPPTAGPRKLPTAPRPAFRPPGAWAS</sequence>
<proteinExistence type="predicted"/>
<accession>A0A1E5P005</accession>
<keyword evidence="3" id="KW-1185">Reference proteome</keyword>
<gene>
    <name evidence="2" type="ORF">BGK67_32780</name>
</gene>
<organism evidence="2 3">
    <name type="scientific">Streptomyces subrutilus</name>
    <dbReference type="NCBI Taxonomy" id="36818"/>
    <lineage>
        <taxon>Bacteria</taxon>
        <taxon>Bacillati</taxon>
        <taxon>Actinomycetota</taxon>
        <taxon>Actinomycetes</taxon>
        <taxon>Kitasatosporales</taxon>
        <taxon>Streptomycetaceae</taxon>
        <taxon>Streptomyces</taxon>
    </lineage>
</organism>
<protein>
    <recommendedName>
        <fullName evidence="4">Acyl-CoA carboxylase subunit epsilon</fullName>
    </recommendedName>
</protein>
<feature type="compositionally biased region" description="Basic and acidic residues" evidence="1">
    <location>
        <begin position="19"/>
        <end position="51"/>
    </location>
</feature>
<evidence type="ECO:0000256" key="1">
    <source>
        <dbReference type="SAM" id="MobiDB-lite"/>
    </source>
</evidence>
<reference evidence="2 3" key="1">
    <citation type="submission" date="2016-08" db="EMBL/GenBank/DDBJ databases">
        <title>The complete genome of Streptomyces subrutilus 10-1-1.</title>
        <authorList>
            <person name="Chen X."/>
        </authorList>
    </citation>
    <scope>NUCLEOTIDE SEQUENCE [LARGE SCALE GENOMIC DNA]</scope>
    <source>
        <strain evidence="2 3">10-1-1</strain>
    </source>
</reference>
<dbReference type="AlphaFoldDB" id="A0A1E5P005"/>
<dbReference type="EMBL" id="MEHK01000002">
    <property type="protein sequence ID" value="OEJ22336.1"/>
    <property type="molecule type" value="Genomic_DNA"/>
</dbReference>